<evidence type="ECO:0000256" key="10">
    <source>
        <dbReference type="ARBA" id="ARBA00022840"/>
    </source>
</evidence>
<dbReference type="RefSeq" id="WP_200966934.1">
    <property type="nucleotide sequence ID" value="NZ_BMAQ01000022.1"/>
</dbReference>
<dbReference type="InterPro" id="IPR017945">
    <property type="entry name" value="DHBP_synth_RibB-like_a/b_dom"/>
</dbReference>
<evidence type="ECO:0000256" key="3">
    <source>
        <dbReference type="ARBA" id="ARBA00012584"/>
    </source>
</evidence>
<accession>A0A916QDF0</accession>
<evidence type="ECO:0000256" key="2">
    <source>
        <dbReference type="ARBA" id="ARBA00007663"/>
    </source>
</evidence>
<comment type="catalytic activity">
    <reaction evidence="12 13">
        <text>L-threonine + hydrogencarbonate + ATP = L-threonylcarbamoyladenylate + diphosphate + H2O</text>
        <dbReference type="Rhea" id="RHEA:36407"/>
        <dbReference type="ChEBI" id="CHEBI:15377"/>
        <dbReference type="ChEBI" id="CHEBI:17544"/>
        <dbReference type="ChEBI" id="CHEBI:30616"/>
        <dbReference type="ChEBI" id="CHEBI:33019"/>
        <dbReference type="ChEBI" id="CHEBI:57926"/>
        <dbReference type="ChEBI" id="CHEBI:73682"/>
        <dbReference type="EC" id="2.7.7.87"/>
    </reaction>
</comment>
<dbReference type="GO" id="GO:0005524">
    <property type="term" value="F:ATP binding"/>
    <property type="evidence" value="ECO:0007669"/>
    <property type="project" value="UniProtKB-UniRule"/>
</dbReference>
<keyword evidence="18" id="KW-1185">Reference proteome</keyword>
<sequence length="398" mass="41830">MTKETQIWTIIENTSAINSASSSASGSASSDGQGHPVVSSEHPDIQAAAALLREGELVAFPTETVYGLGADATNTSAVEAIYHAKGRPSDNPLIVHIAERSQLDELIADSVSQEERELAERLIARFWPGPLTLVLPVRPGAVSPRVTAGLATVAVRMPDHPLALALIRASGRPIAAPSANRSGRPSPTTARHVAEDLAGRIAGIIDGGPTAVGLESTVVAILPRGLELLRPGGVTQQQLREAAPDVPLHAPELPSAAAQPILPDEAPRSPGMKYAHYAPQGEMRVILGGSSPASRAAVIDHAASLLAEAKRQGRRIGVLTYAEHEGRYHGVDHIAVCGSLRDLSTVAKQLYDALRSFDEAGIDFIVAEGCPSEGVGEAIMNRLIKAAAYRIERVEARS</sequence>
<dbReference type="GO" id="GO:0005737">
    <property type="term" value="C:cytoplasm"/>
    <property type="evidence" value="ECO:0007669"/>
    <property type="project" value="UniProtKB-SubCell"/>
</dbReference>
<organism evidence="17 18">
    <name type="scientific">Insulibacter thermoxylanivorax</name>
    <dbReference type="NCBI Taxonomy" id="2749268"/>
    <lineage>
        <taxon>Bacteria</taxon>
        <taxon>Bacillati</taxon>
        <taxon>Bacillota</taxon>
        <taxon>Bacilli</taxon>
        <taxon>Bacillales</taxon>
        <taxon>Paenibacillaceae</taxon>
        <taxon>Insulibacter</taxon>
    </lineage>
</organism>
<feature type="domain" description="YrdC-like" evidence="16">
    <location>
        <begin position="42"/>
        <end position="234"/>
    </location>
</feature>
<comment type="similarity">
    <text evidence="2 13">Belongs to the SUA5 family.</text>
</comment>
<dbReference type="GO" id="GO:0008033">
    <property type="term" value="P:tRNA processing"/>
    <property type="evidence" value="ECO:0007669"/>
    <property type="project" value="UniProtKB-KW"/>
</dbReference>
<dbReference type="PANTHER" id="PTHR17490">
    <property type="entry name" value="SUA5"/>
    <property type="match status" value="1"/>
</dbReference>
<feature type="binding site" evidence="14">
    <location>
        <position position="64"/>
    </location>
    <ligand>
        <name>L-threonine</name>
        <dbReference type="ChEBI" id="CHEBI:57926"/>
    </ligand>
</feature>
<keyword evidence="9 13" id="KW-0547">Nucleotide-binding</keyword>
<feature type="compositionally biased region" description="Low complexity" evidence="15">
    <location>
        <begin position="20"/>
        <end position="30"/>
    </location>
</feature>
<evidence type="ECO:0000256" key="4">
    <source>
        <dbReference type="ARBA" id="ARBA00015492"/>
    </source>
</evidence>
<dbReference type="SUPFAM" id="SSF55821">
    <property type="entry name" value="YrdC/RibB"/>
    <property type="match status" value="1"/>
</dbReference>
<evidence type="ECO:0000256" key="1">
    <source>
        <dbReference type="ARBA" id="ARBA00004496"/>
    </source>
</evidence>
<feature type="binding site" evidence="14">
    <location>
        <position position="186"/>
    </location>
    <ligand>
        <name>ATP</name>
        <dbReference type="ChEBI" id="CHEBI:30616"/>
    </ligand>
</feature>
<evidence type="ECO:0000256" key="13">
    <source>
        <dbReference type="PIRNR" id="PIRNR004930"/>
    </source>
</evidence>
<dbReference type="InterPro" id="IPR006070">
    <property type="entry name" value="Sua5-like_dom"/>
</dbReference>
<feature type="binding site" evidence="14">
    <location>
        <position position="87"/>
    </location>
    <ligand>
        <name>ATP</name>
        <dbReference type="ChEBI" id="CHEBI:30616"/>
    </ligand>
</feature>
<evidence type="ECO:0000259" key="16">
    <source>
        <dbReference type="PROSITE" id="PS51163"/>
    </source>
</evidence>
<dbReference type="Gene3D" id="3.90.870.10">
    <property type="entry name" value="DHBP synthase"/>
    <property type="match status" value="1"/>
</dbReference>
<name>A0A916QDF0_9BACL</name>
<dbReference type="EMBL" id="BMAQ01000022">
    <property type="protein sequence ID" value="GFR38695.1"/>
    <property type="molecule type" value="Genomic_DNA"/>
</dbReference>
<evidence type="ECO:0000313" key="17">
    <source>
        <dbReference type="EMBL" id="GFR38695.1"/>
    </source>
</evidence>
<evidence type="ECO:0000256" key="8">
    <source>
        <dbReference type="ARBA" id="ARBA00022695"/>
    </source>
</evidence>
<feature type="binding site" evidence="14">
    <location>
        <position position="216"/>
    </location>
    <ligand>
        <name>L-threonine</name>
        <dbReference type="ChEBI" id="CHEBI:57926"/>
    </ligand>
</feature>
<comment type="function">
    <text evidence="13">Required for the formation of a threonylcarbamoyl group on adenosine at position 37 (t(6)A37) in tRNAs that read codons beginning with adenine.</text>
</comment>
<protein>
    <recommendedName>
        <fullName evidence="4 13">Threonylcarbamoyl-AMP synthase</fullName>
        <shortName evidence="13">TC-AMP synthase</shortName>
        <ecNumber evidence="3 13">2.7.7.87</ecNumber>
    </recommendedName>
    <alternativeName>
        <fullName evidence="11 13">L-threonylcarbamoyladenylate synthase</fullName>
    </alternativeName>
</protein>
<feature type="binding site" evidence="14">
    <location>
        <position position="152"/>
    </location>
    <ligand>
        <name>ATP</name>
        <dbReference type="ChEBI" id="CHEBI:30616"/>
    </ligand>
</feature>
<dbReference type="NCBIfam" id="TIGR00057">
    <property type="entry name" value="L-threonylcarbamoyladenylate synthase"/>
    <property type="match status" value="1"/>
</dbReference>
<keyword evidence="8 13" id="KW-0548">Nucleotidyltransferase</keyword>
<dbReference type="Gene3D" id="3.40.50.11030">
    <property type="entry name" value="Threonylcarbamoyl-AMP synthase, C-terminal domain"/>
    <property type="match status" value="1"/>
</dbReference>
<evidence type="ECO:0000313" key="18">
    <source>
        <dbReference type="Proteomes" id="UP000654993"/>
    </source>
</evidence>
<reference evidence="17" key="2">
    <citation type="journal article" date="2021" name="Data Brief">
        <title>Draft genome sequence data of the facultative, thermophilic, xylanolytic bacterium Paenibacillus sp. strain DA-C8.</title>
        <authorList>
            <person name="Chhe C."/>
            <person name="Uke A."/>
            <person name="Baramee S."/>
            <person name="Ungkulpasvich U."/>
            <person name="Tachaapaikoon C."/>
            <person name="Pason P."/>
            <person name="Waeonukul R."/>
            <person name="Ratanakhanokchai K."/>
            <person name="Kosugi A."/>
        </authorList>
    </citation>
    <scope>NUCLEOTIDE SEQUENCE</scope>
    <source>
        <strain evidence="17">DA-C8</strain>
    </source>
</reference>
<comment type="caution">
    <text evidence="17">The sequence shown here is derived from an EMBL/GenBank/DDBJ whole genome shotgun (WGS) entry which is preliminary data.</text>
</comment>
<dbReference type="PROSITE" id="PS51163">
    <property type="entry name" value="YRDC"/>
    <property type="match status" value="1"/>
</dbReference>
<proteinExistence type="inferred from homology"/>
<keyword evidence="7 13" id="KW-0819">tRNA processing</keyword>
<dbReference type="FunFam" id="3.90.870.10:FF:000008">
    <property type="entry name" value="Threonylcarbamoyl-AMP synthase"/>
    <property type="match status" value="1"/>
</dbReference>
<dbReference type="Pfam" id="PF01300">
    <property type="entry name" value="Sua5_yciO_yrdC"/>
    <property type="match status" value="1"/>
</dbReference>
<feature type="binding site" evidence="14">
    <location>
        <position position="156"/>
    </location>
    <ligand>
        <name>L-threonine</name>
        <dbReference type="ChEBI" id="CHEBI:57926"/>
    </ligand>
</feature>
<feature type="binding site" evidence="14">
    <location>
        <position position="230"/>
    </location>
    <ligand>
        <name>ATP</name>
        <dbReference type="ChEBI" id="CHEBI:30616"/>
    </ligand>
</feature>
<feature type="binding site" evidence="14">
    <location>
        <position position="96"/>
    </location>
    <ligand>
        <name>L-threonine</name>
        <dbReference type="ChEBI" id="CHEBI:57926"/>
    </ligand>
</feature>
<feature type="region of interest" description="Disordered" evidence="15">
    <location>
        <begin position="20"/>
        <end position="40"/>
    </location>
</feature>
<evidence type="ECO:0000256" key="11">
    <source>
        <dbReference type="ARBA" id="ARBA00029774"/>
    </source>
</evidence>
<feature type="binding site" evidence="14">
    <location>
        <position position="277"/>
    </location>
    <ligand>
        <name>ATP</name>
        <dbReference type="ChEBI" id="CHEBI:30616"/>
    </ligand>
</feature>
<dbReference type="GO" id="GO:0006450">
    <property type="term" value="P:regulation of translational fidelity"/>
    <property type="evidence" value="ECO:0007669"/>
    <property type="project" value="TreeGrafter"/>
</dbReference>
<comment type="subcellular location">
    <subcellularLocation>
        <location evidence="1 13">Cytoplasm</location>
    </subcellularLocation>
</comment>
<dbReference type="PANTHER" id="PTHR17490:SF16">
    <property type="entry name" value="THREONYLCARBAMOYL-AMP SYNTHASE"/>
    <property type="match status" value="1"/>
</dbReference>
<evidence type="ECO:0000256" key="5">
    <source>
        <dbReference type="ARBA" id="ARBA00022490"/>
    </source>
</evidence>
<dbReference type="GO" id="GO:0061710">
    <property type="term" value="F:L-threonylcarbamoyladenylate synthase"/>
    <property type="evidence" value="ECO:0007669"/>
    <property type="project" value="UniProtKB-EC"/>
</dbReference>
<dbReference type="PIRSF" id="PIRSF004930">
    <property type="entry name" value="Tln_factor_SUA5"/>
    <property type="match status" value="1"/>
</dbReference>
<evidence type="ECO:0000256" key="7">
    <source>
        <dbReference type="ARBA" id="ARBA00022694"/>
    </source>
</evidence>
<evidence type="ECO:0000256" key="14">
    <source>
        <dbReference type="PIRSR" id="PIRSR004930-1"/>
    </source>
</evidence>
<evidence type="ECO:0000256" key="6">
    <source>
        <dbReference type="ARBA" id="ARBA00022679"/>
    </source>
</evidence>
<feature type="binding site" evidence="14">
    <location>
        <position position="91"/>
    </location>
    <ligand>
        <name>ATP</name>
        <dbReference type="ChEBI" id="CHEBI:30616"/>
    </ligand>
</feature>
<dbReference type="GO" id="GO:0003725">
    <property type="term" value="F:double-stranded RNA binding"/>
    <property type="evidence" value="ECO:0007669"/>
    <property type="project" value="UniProtKB-UniRule"/>
</dbReference>
<dbReference type="InterPro" id="IPR010923">
    <property type="entry name" value="T(6)A37_SUA5"/>
</dbReference>
<gene>
    <name evidence="17" type="primary">ywlC</name>
    <name evidence="17" type="ORF">PRECH8_19910</name>
</gene>
<reference evidence="17" key="1">
    <citation type="submission" date="2020-08" db="EMBL/GenBank/DDBJ databases">
        <authorList>
            <person name="Uke A."/>
            <person name="Chhe C."/>
            <person name="Baramee S."/>
            <person name="Kosugi A."/>
        </authorList>
    </citation>
    <scope>NUCLEOTIDE SEQUENCE</scope>
    <source>
        <strain evidence="17">DA-C8</strain>
    </source>
</reference>
<dbReference type="InterPro" id="IPR038385">
    <property type="entry name" value="Sua5/YwlC_C"/>
</dbReference>
<dbReference type="GO" id="GO:0000049">
    <property type="term" value="F:tRNA binding"/>
    <property type="evidence" value="ECO:0007669"/>
    <property type="project" value="TreeGrafter"/>
</dbReference>
<evidence type="ECO:0000256" key="15">
    <source>
        <dbReference type="SAM" id="MobiDB-lite"/>
    </source>
</evidence>
<evidence type="ECO:0000256" key="9">
    <source>
        <dbReference type="ARBA" id="ARBA00022741"/>
    </source>
</evidence>
<keyword evidence="5 13" id="KW-0963">Cytoplasm</keyword>
<keyword evidence="10 13" id="KW-0067">ATP-binding</keyword>
<keyword evidence="6 13" id="KW-0808">Transferase</keyword>
<dbReference type="EC" id="2.7.7.87" evidence="3 13"/>
<dbReference type="InterPro" id="IPR005145">
    <property type="entry name" value="Sua5_C"/>
</dbReference>
<dbReference type="Pfam" id="PF03481">
    <property type="entry name" value="Sua5_C"/>
    <property type="match status" value="1"/>
</dbReference>
<dbReference type="InterPro" id="IPR050156">
    <property type="entry name" value="TC-AMP_synthase_SUA5"/>
</dbReference>
<feature type="binding site" evidence="14">
    <location>
        <position position="178"/>
    </location>
    <ligand>
        <name>ATP</name>
        <dbReference type="ChEBI" id="CHEBI:30616"/>
    </ligand>
</feature>
<feature type="binding site" evidence="14">
    <location>
        <position position="176"/>
    </location>
    <ligand>
        <name>L-threonine</name>
        <dbReference type="ChEBI" id="CHEBI:57926"/>
    </ligand>
</feature>
<evidence type="ECO:0000256" key="12">
    <source>
        <dbReference type="ARBA" id="ARBA00048366"/>
    </source>
</evidence>
<dbReference type="AlphaFoldDB" id="A0A916QDF0"/>
<dbReference type="Proteomes" id="UP000654993">
    <property type="component" value="Unassembled WGS sequence"/>
</dbReference>